<feature type="domain" description="Chitin-binding type-2" evidence="1">
    <location>
        <begin position="35"/>
        <end position="98"/>
    </location>
</feature>
<organism evidence="2 3">
    <name type="scientific">Elysia chlorotica</name>
    <name type="common">Eastern emerald elysia</name>
    <name type="synonym">Sea slug</name>
    <dbReference type="NCBI Taxonomy" id="188477"/>
    <lineage>
        <taxon>Eukaryota</taxon>
        <taxon>Metazoa</taxon>
        <taxon>Spiralia</taxon>
        <taxon>Lophotrochozoa</taxon>
        <taxon>Mollusca</taxon>
        <taxon>Gastropoda</taxon>
        <taxon>Heterobranchia</taxon>
        <taxon>Euthyneura</taxon>
        <taxon>Panpulmonata</taxon>
        <taxon>Sacoglossa</taxon>
        <taxon>Placobranchoidea</taxon>
        <taxon>Plakobranchidae</taxon>
        <taxon>Elysia</taxon>
    </lineage>
</organism>
<accession>A0A3S1BDY0</accession>
<dbReference type="AlphaFoldDB" id="A0A3S1BDY0"/>
<dbReference type="PROSITE" id="PS50940">
    <property type="entry name" value="CHIT_BIND_II"/>
    <property type="match status" value="1"/>
</dbReference>
<proteinExistence type="predicted"/>
<dbReference type="Proteomes" id="UP000271974">
    <property type="component" value="Unassembled WGS sequence"/>
</dbReference>
<sequence>MALAFNSQEGTYTWPGETTAPQYRGDSTWGMNAWNHKCSSATTGYREKLWRDNDCSSEIYFTCEVPKTAKGCPKGYNYMGSPDWCIHNFYKASYTCADAVCGFYNTTVVTLKSQEKEDAYI</sequence>
<reference evidence="2 3" key="1">
    <citation type="submission" date="2019-01" db="EMBL/GenBank/DDBJ databases">
        <title>A draft genome assembly of the solar-powered sea slug Elysia chlorotica.</title>
        <authorList>
            <person name="Cai H."/>
            <person name="Li Q."/>
            <person name="Fang X."/>
            <person name="Li J."/>
            <person name="Curtis N.E."/>
            <person name="Altenburger A."/>
            <person name="Shibata T."/>
            <person name="Feng M."/>
            <person name="Maeda T."/>
            <person name="Schwartz J.A."/>
            <person name="Shigenobu S."/>
            <person name="Lundholm N."/>
            <person name="Nishiyama T."/>
            <person name="Yang H."/>
            <person name="Hasebe M."/>
            <person name="Li S."/>
            <person name="Pierce S.K."/>
            <person name="Wang J."/>
        </authorList>
    </citation>
    <scope>NUCLEOTIDE SEQUENCE [LARGE SCALE GENOMIC DNA]</scope>
    <source>
        <strain evidence="2">EC2010</strain>
        <tissue evidence="2">Whole organism of an adult</tissue>
    </source>
</reference>
<evidence type="ECO:0000313" key="3">
    <source>
        <dbReference type="Proteomes" id="UP000271974"/>
    </source>
</evidence>
<feature type="non-terminal residue" evidence="2">
    <location>
        <position position="121"/>
    </location>
</feature>
<dbReference type="GO" id="GO:0008061">
    <property type="term" value="F:chitin binding"/>
    <property type="evidence" value="ECO:0007669"/>
    <property type="project" value="InterPro"/>
</dbReference>
<keyword evidence="3" id="KW-1185">Reference proteome</keyword>
<evidence type="ECO:0000259" key="1">
    <source>
        <dbReference type="PROSITE" id="PS50940"/>
    </source>
</evidence>
<gene>
    <name evidence="2" type="ORF">EGW08_010874</name>
</gene>
<dbReference type="InterPro" id="IPR002557">
    <property type="entry name" value="Chitin-bd_dom"/>
</dbReference>
<comment type="caution">
    <text evidence="2">The sequence shown here is derived from an EMBL/GenBank/DDBJ whole genome shotgun (WGS) entry which is preliminary data.</text>
</comment>
<dbReference type="EMBL" id="RQTK01000341">
    <property type="protein sequence ID" value="RUS81376.1"/>
    <property type="molecule type" value="Genomic_DNA"/>
</dbReference>
<protein>
    <recommendedName>
        <fullName evidence="1">Chitin-binding type-2 domain-containing protein</fullName>
    </recommendedName>
</protein>
<name>A0A3S1BDY0_ELYCH</name>
<evidence type="ECO:0000313" key="2">
    <source>
        <dbReference type="EMBL" id="RUS81376.1"/>
    </source>
</evidence>
<dbReference type="GO" id="GO:0005576">
    <property type="term" value="C:extracellular region"/>
    <property type="evidence" value="ECO:0007669"/>
    <property type="project" value="InterPro"/>
</dbReference>